<name>A0A8H5CC20_9AGAR</name>
<dbReference type="EMBL" id="JAACJM010000188">
    <property type="protein sequence ID" value="KAF5339060.1"/>
    <property type="molecule type" value="Genomic_DNA"/>
</dbReference>
<gene>
    <name evidence="1" type="ORF">D9758_016458</name>
</gene>
<evidence type="ECO:0000313" key="1">
    <source>
        <dbReference type="EMBL" id="KAF5339060.1"/>
    </source>
</evidence>
<accession>A0A8H5CC20</accession>
<comment type="caution">
    <text evidence="1">The sequence shown here is derived from an EMBL/GenBank/DDBJ whole genome shotgun (WGS) entry which is preliminary data.</text>
</comment>
<dbReference type="AlphaFoldDB" id="A0A8H5CC20"/>
<evidence type="ECO:0000313" key="2">
    <source>
        <dbReference type="Proteomes" id="UP000559256"/>
    </source>
</evidence>
<reference evidence="1 2" key="1">
    <citation type="journal article" date="2020" name="ISME J.">
        <title>Uncovering the hidden diversity of litter-decomposition mechanisms in mushroom-forming fungi.</title>
        <authorList>
            <person name="Floudas D."/>
            <person name="Bentzer J."/>
            <person name="Ahren D."/>
            <person name="Johansson T."/>
            <person name="Persson P."/>
            <person name="Tunlid A."/>
        </authorList>
    </citation>
    <scope>NUCLEOTIDE SEQUENCE [LARGE SCALE GENOMIC DNA]</scope>
    <source>
        <strain evidence="1 2">CBS 291.85</strain>
    </source>
</reference>
<sequence>MELFGNGADESICFYSKSLFGRAIGSSGIVLGQYRGFRWRVWVGVVNGGLWGYEGVHCPDLRIFY</sequence>
<proteinExistence type="predicted"/>
<dbReference type="Proteomes" id="UP000559256">
    <property type="component" value="Unassembled WGS sequence"/>
</dbReference>
<protein>
    <submittedName>
        <fullName evidence="1">Uncharacterized protein</fullName>
    </submittedName>
</protein>
<organism evidence="1 2">
    <name type="scientific">Tetrapyrgos nigripes</name>
    <dbReference type="NCBI Taxonomy" id="182062"/>
    <lineage>
        <taxon>Eukaryota</taxon>
        <taxon>Fungi</taxon>
        <taxon>Dikarya</taxon>
        <taxon>Basidiomycota</taxon>
        <taxon>Agaricomycotina</taxon>
        <taxon>Agaricomycetes</taxon>
        <taxon>Agaricomycetidae</taxon>
        <taxon>Agaricales</taxon>
        <taxon>Marasmiineae</taxon>
        <taxon>Marasmiaceae</taxon>
        <taxon>Tetrapyrgos</taxon>
    </lineage>
</organism>
<keyword evidence="2" id="KW-1185">Reference proteome</keyword>